<accession>A0A9Q1GRK2</accession>
<dbReference type="PANTHER" id="PTHR34835">
    <property type="entry name" value="OS07G0283600 PROTEIN-RELATED"/>
    <property type="match status" value="1"/>
</dbReference>
<dbReference type="PANTHER" id="PTHR34835:SF90">
    <property type="entry name" value="AMINOTRANSFERASE-LIKE PLANT MOBILE DOMAIN-CONTAINING PROTEIN"/>
    <property type="match status" value="1"/>
</dbReference>
<evidence type="ECO:0000313" key="2">
    <source>
        <dbReference type="EMBL" id="KAJ8424152.1"/>
    </source>
</evidence>
<evidence type="ECO:0000256" key="1">
    <source>
        <dbReference type="SAM" id="MobiDB-lite"/>
    </source>
</evidence>
<comment type="caution">
    <text evidence="2">The sequence shown here is derived from an EMBL/GenBank/DDBJ whole genome shotgun (WGS) entry which is preliminary data.</text>
</comment>
<evidence type="ECO:0000313" key="3">
    <source>
        <dbReference type="Proteomes" id="UP001153076"/>
    </source>
</evidence>
<proteinExistence type="predicted"/>
<protein>
    <submittedName>
        <fullName evidence="2">Uncharacterized protein</fullName>
    </submittedName>
</protein>
<dbReference type="EMBL" id="JAKOGI010001758">
    <property type="protein sequence ID" value="KAJ8424152.1"/>
    <property type="molecule type" value="Genomic_DNA"/>
</dbReference>
<feature type="region of interest" description="Disordered" evidence="1">
    <location>
        <begin position="326"/>
        <end position="347"/>
    </location>
</feature>
<sequence length="457" mass="52674">MYQKAFIMRMTIHSFSSMLAQLNEAQTKVVRSMGFASFLKVDLKQIPGKFSKLLVESSDPYSASFVLPNGQRFTVAAFDVYMTLGMPIGERETMEITRSLTVEEYDENHYYNKSILKYVKNVNQTSSLDWCKFVLQKLITLAQLNEAQADAVRSIGFASFLKVDMKQIPGKFSKHLDGQKFLVIKFDMYVTLGVPSRGREIIKVAKSFIYEEYDEVHTAWLKEWKIEQNAPELTRMPEFILAKKNGGESFKRNFIIYLVNCFFSGPKNCYYSKSIPKYVNNVSQIASLDWTKEATTMVLLHSARHFHFTNQIVKIKFREPHWLQMPKGSPRVDGDQQATDSNKPKLTKEVLPEKDDEKRLENLSLACCSSYVIRLTKLDRELSQDELVISEYVFGKVKDETTTVCMANLKPGAEVEMNVINIWSNTLNDRERKRDLATPSRLFMSLTQIQKLHPETL</sequence>
<dbReference type="Proteomes" id="UP001153076">
    <property type="component" value="Unassembled WGS sequence"/>
</dbReference>
<dbReference type="AlphaFoldDB" id="A0A9Q1GRK2"/>
<reference evidence="2" key="1">
    <citation type="submission" date="2022-04" db="EMBL/GenBank/DDBJ databases">
        <title>Carnegiea gigantea Genome sequencing and assembly v2.</title>
        <authorList>
            <person name="Copetti D."/>
            <person name="Sanderson M.J."/>
            <person name="Burquez A."/>
            <person name="Wojciechowski M.F."/>
        </authorList>
    </citation>
    <scope>NUCLEOTIDE SEQUENCE</scope>
    <source>
        <strain evidence="2">SGP5-SGP5p</strain>
        <tissue evidence="2">Aerial part</tissue>
    </source>
</reference>
<keyword evidence="3" id="KW-1185">Reference proteome</keyword>
<gene>
    <name evidence="2" type="ORF">Cgig2_001614</name>
</gene>
<name>A0A9Q1GRK2_9CARY</name>
<organism evidence="2 3">
    <name type="scientific">Carnegiea gigantea</name>
    <dbReference type="NCBI Taxonomy" id="171969"/>
    <lineage>
        <taxon>Eukaryota</taxon>
        <taxon>Viridiplantae</taxon>
        <taxon>Streptophyta</taxon>
        <taxon>Embryophyta</taxon>
        <taxon>Tracheophyta</taxon>
        <taxon>Spermatophyta</taxon>
        <taxon>Magnoliopsida</taxon>
        <taxon>eudicotyledons</taxon>
        <taxon>Gunneridae</taxon>
        <taxon>Pentapetalae</taxon>
        <taxon>Caryophyllales</taxon>
        <taxon>Cactineae</taxon>
        <taxon>Cactaceae</taxon>
        <taxon>Cactoideae</taxon>
        <taxon>Echinocereeae</taxon>
        <taxon>Carnegiea</taxon>
    </lineage>
</organism>